<dbReference type="InterPro" id="IPR000719">
    <property type="entry name" value="Prot_kinase_dom"/>
</dbReference>
<evidence type="ECO:0000259" key="5">
    <source>
        <dbReference type="PROSITE" id="PS50011"/>
    </source>
</evidence>
<keyword evidence="4" id="KW-0812">Transmembrane</keyword>
<dbReference type="CDD" id="cd00192">
    <property type="entry name" value="PTKc"/>
    <property type="match status" value="1"/>
</dbReference>
<dbReference type="PRINTS" id="PR00109">
    <property type="entry name" value="TYRKINASE"/>
</dbReference>
<dbReference type="PANTHER" id="PTHR24416:SF600">
    <property type="entry name" value="PDGF- AND VEGF-RECEPTOR RELATED, ISOFORM J"/>
    <property type="match status" value="1"/>
</dbReference>
<evidence type="ECO:0000256" key="2">
    <source>
        <dbReference type="ARBA" id="ARBA00051243"/>
    </source>
</evidence>
<keyword evidence="4" id="KW-0472">Membrane</keyword>
<evidence type="ECO:0000256" key="1">
    <source>
        <dbReference type="ARBA" id="ARBA00004167"/>
    </source>
</evidence>
<evidence type="ECO:0000256" key="3">
    <source>
        <dbReference type="PROSITE-ProRule" id="PRU10141"/>
    </source>
</evidence>
<comment type="caution">
    <text evidence="6">The sequence shown here is derived from an EMBL/GenBank/DDBJ whole genome shotgun (WGS) entry which is preliminary data.</text>
</comment>
<dbReference type="Gene3D" id="1.10.510.10">
    <property type="entry name" value="Transferase(Phosphotransferase) domain 1"/>
    <property type="match status" value="1"/>
</dbReference>
<comment type="catalytic activity">
    <reaction evidence="2">
        <text>L-tyrosyl-[protein] + ATP = O-phospho-L-tyrosyl-[protein] + ADP + H(+)</text>
        <dbReference type="Rhea" id="RHEA:10596"/>
        <dbReference type="Rhea" id="RHEA-COMP:10136"/>
        <dbReference type="Rhea" id="RHEA-COMP:20101"/>
        <dbReference type="ChEBI" id="CHEBI:15378"/>
        <dbReference type="ChEBI" id="CHEBI:30616"/>
        <dbReference type="ChEBI" id="CHEBI:46858"/>
        <dbReference type="ChEBI" id="CHEBI:61978"/>
        <dbReference type="ChEBI" id="CHEBI:456216"/>
        <dbReference type="EC" id="2.7.10.1"/>
    </reaction>
</comment>
<dbReference type="InterPro" id="IPR050122">
    <property type="entry name" value="RTK"/>
</dbReference>
<feature type="domain" description="Protein kinase" evidence="5">
    <location>
        <begin position="181"/>
        <end position="473"/>
    </location>
</feature>
<dbReference type="InterPro" id="IPR008266">
    <property type="entry name" value="Tyr_kinase_AS"/>
</dbReference>
<proteinExistence type="predicted"/>
<dbReference type="Proteomes" id="UP001642540">
    <property type="component" value="Unassembled WGS sequence"/>
</dbReference>
<reference evidence="6 7" key="1">
    <citation type="submission" date="2024-08" db="EMBL/GenBank/DDBJ databases">
        <authorList>
            <person name="Cucini C."/>
            <person name="Frati F."/>
        </authorList>
    </citation>
    <scope>NUCLEOTIDE SEQUENCE [LARGE SCALE GENOMIC DNA]</scope>
</reference>
<dbReference type="EMBL" id="CAXLJM020000034">
    <property type="protein sequence ID" value="CAL8103195.1"/>
    <property type="molecule type" value="Genomic_DNA"/>
</dbReference>
<gene>
    <name evidence="6" type="ORF">ODALV1_LOCUS11378</name>
</gene>
<keyword evidence="3" id="KW-0067">ATP-binding</keyword>
<evidence type="ECO:0000313" key="7">
    <source>
        <dbReference type="Proteomes" id="UP001642540"/>
    </source>
</evidence>
<keyword evidence="7" id="KW-1185">Reference proteome</keyword>
<keyword evidence="4" id="KW-1133">Transmembrane helix</keyword>
<dbReference type="PROSITE" id="PS50011">
    <property type="entry name" value="PROTEIN_KINASE_DOM"/>
    <property type="match status" value="1"/>
</dbReference>
<dbReference type="PROSITE" id="PS00109">
    <property type="entry name" value="PROTEIN_KINASE_TYR"/>
    <property type="match status" value="1"/>
</dbReference>
<organism evidence="6 7">
    <name type="scientific">Orchesella dallaii</name>
    <dbReference type="NCBI Taxonomy" id="48710"/>
    <lineage>
        <taxon>Eukaryota</taxon>
        <taxon>Metazoa</taxon>
        <taxon>Ecdysozoa</taxon>
        <taxon>Arthropoda</taxon>
        <taxon>Hexapoda</taxon>
        <taxon>Collembola</taxon>
        <taxon>Entomobryomorpha</taxon>
        <taxon>Entomobryoidea</taxon>
        <taxon>Orchesellidae</taxon>
        <taxon>Orchesellinae</taxon>
        <taxon>Orchesella</taxon>
    </lineage>
</organism>
<keyword evidence="3" id="KW-0547">Nucleotide-binding</keyword>
<sequence length="483" mass="55866">MVFSLILMSLAIQRHFHQPYAKDHFNYYLLWVISAIYVTYIASTLLLDYILFKAANEKIISLLKLFIGGTVVQLLVVQTAFWVNTIHFSVGLPNPRMAACVSETIFRIYTIYATFCFIEEIKTEENMKSGFRDLTDYEVDEFYNGHDQISLTTNLDAETVKYMHGKYRKEKFGIFLSDLEIDTGAPLGCGAYSIVYRALLSRVNDDNKVPVAVKMTNPLSSNVEHFKTLLCELKVMTWIGNHENIVNLIGACTEDIKKRKLYIVLELCAFGNFQNYLKSQRGTFVDLTEFPTYHGSHVSLDINNDEDLTSTKDLVKWAKEIADGMDFLESRKVVHGDLAARNVLLTEQRVAKITDFGLPRQLYNYEVYMKTQVSPLPWRWLALEAILDKRFSTQSDVWSYGVTIWELFQLGEIPWLGCEFSLEFVNELERGKTLEKPKYATQEIYQIMLNCWEKTPGRRPTFKALSDTFQSIYQHLNHEQSTR</sequence>
<comment type="subcellular location">
    <subcellularLocation>
        <location evidence="1">Membrane</location>
        <topology evidence="1">Single-pass membrane protein</topology>
    </subcellularLocation>
</comment>
<dbReference type="InterPro" id="IPR017441">
    <property type="entry name" value="Protein_kinase_ATP_BS"/>
</dbReference>
<protein>
    <recommendedName>
        <fullName evidence="5">Protein kinase domain-containing protein</fullName>
    </recommendedName>
</protein>
<dbReference type="SUPFAM" id="SSF56112">
    <property type="entry name" value="Protein kinase-like (PK-like)"/>
    <property type="match status" value="1"/>
</dbReference>
<dbReference type="Gene3D" id="3.30.200.20">
    <property type="entry name" value="Phosphorylase Kinase, domain 1"/>
    <property type="match status" value="1"/>
</dbReference>
<dbReference type="InterPro" id="IPR001245">
    <property type="entry name" value="Ser-Thr/Tyr_kinase_cat_dom"/>
</dbReference>
<dbReference type="Pfam" id="PF07714">
    <property type="entry name" value="PK_Tyr_Ser-Thr"/>
    <property type="match status" value="1"/>
</dbReference>
<evidence type="ECO:0000313" key="6">
    <source>
        <dbReference type="EMBL" id="CAL8103195.1"/>
    </source>
</evidence>
<accession>A0ABP1QLC7</accession>
<dbReference type="PROSITE" id="PS00107">
    <property type="entry name" value="PROTEIN_KINASE_ATP"/>
    <property type="match status" value="1"/>
</dbReference>
<feature type="transmembrane region" description="Helical" evidence="4">
    <location>
        <begin position="27"/>
        <end position="50"/>
    </location>
</feature>
<dbReference type="PANTHER" id="PTHR24416">
    <property type="entry name" value="TYROSINE-PROTEIN KINASE RECEPTOR"/>
    <property type="match status" value="1"/>
</dbReference>
<dbReference type="InterPro" id="IPR011009">
    <property type="entry name" value="Kinase-like_dom_sf"/>
</dbReference>
<feature type="transmembrane region" description="Helical" evidence="4">
    <location>
        <begin position="62"/>
        <end position="83"/>
    </location>
</feature>
<evidence type="ECO:0000256" key="4">
    <source>
        <dbReference type="SAM" id="Phobius"/>
    </source>
</evidence>
<name>A0ABP1QLC7_9HEXA</name>
<feature type="binding site" evidence="3">
    <location>
        <position position="214"/>
    </location>
    <ligand>
        <name>ATP</name>
        <dbReference type="ChEBI" id="CHEBI:30616"/>
    </ligand>
</feature>